<dbReference type="Proteomes" id="UP001162501">
    <property type="component" value="Chromosome 31"/>
</dbReference>
<accession>A0AC59ZMY1</accession>
<dbReference type="EMBL" id="OX596115">
    <property type="protein sequence ID" value="CAN0469972.1"/>
    <property type="molecule type" value="Genomic_DNA"/>
</dbReference>
<sequence length="114" mass="11682">GASAMPCPCARRRRRAAPRSPASPPPPLSPPGRPATRLAPPRGGGGGGSRAPGAPQGASLAGRLGSATPRSPSRRAGRRPPAPSPHLAGRGRGRSDVRFPVRRCPDPSARGRRR</sequence>
<name>A0AC59ZMY1_RANTA</name>
<reference evidence="1" key="2">
    <citation type="submission" date="2025-03" db="EMBL/GenBank/DDBJ databases">
        <authorList>
            <consortium name="ELIXIR-Norway"/>
            <consortium name="Elixir Norway"/>
        </authorList>
    </citation>
    <scope>NUCLEOTIDE SEQUENCE</scope>
</reference>
<evidence type="ECO:0000313" key="1">
    <source>
        <dbReference type="EMBL" id="CAN0469972.1"/>
    </source>
</evidence>
<reference evidence="1" key="1">
    <citation type="submission" date="2023-05" db="EMBL/GenBank/DDBJ databases">
        <authorList>
            <consortium name="ELIXIR-Norway"/>
        </authorList>
    </citation>
    <scope>NUCLEOTIDE SEQUENCE</scope>
</reference>
<proteinExistence type="predicted"/>
<organism evidence="1 2">
    <name type="scientific">Rangifer tarandus platyrhynchus</name>
    <name type="common">Svalbard reindeer</name>
    <dbReference type="NCBI Taxonomy" id="3082113"/>
    <lineage>
        <taxon>Eukaryota</taxon>
        <taxon>Metazoa</taxon>
        <taxon>Chordata</taxon>
        <taxon>Craniata</taxon>
        <taxon>Vertebrata</taxon>
        <taxon>Euteleostomi</taxon>
        <taxon>Mammalia</taxon>
        <taxon>Eutheria</taxon>
        <taxon>Laurasiatheria</taxon>
        <taxon>Artiodactyla</taxon>
        <taxon>Ruminantia</taxon>
        <taxon>Pecora</taxon>
        <taxon>Cervidae</taxon>
        <taxon>Odocoileinae</taxon>
        <taxon>Rangifer</taxon>
    </lineage>
</organism>
<feature type="non-terminal residue" evidence="1">
    <location>
        <position position="1"/>
    </location>
</feature>
<protein>
    <submittedName>
        <fullName evidence="1">Uncharacterized protein</fullName>
    </submittedName>
</protein>
<gene>
    <name evidence="1" type="ORF">MRATA1EN22A_LOCUS20439</name>
</gene>
<feature type="non-terminal residue" evidence="1">
    <location>
        <position position="114"/>
    </location>
</feature>
<evidence type="ECO:0000313" key="2">
    <source>
        <dbReference type="Proteomes" id="UP001162501"/>
    </source>
</evidence>